<evidence type="ECO:0000256" key="6">
    <source>
        <dbReference type="PROSITE-ProRule" id="PRU00169"/>
    </source>
</evidence>
<evidence type="ECO:0000256" key="3">
    <source>
        <dbReference type="ARBA" id="ARBA00023015"/>
    </source>
</evidence>
<dbReference type="InterPro" id="IPR011006">
    <property type="entry name" value="CheY-like_superfamily"/>
</dbReference>
<dbReference type="InterPro" id="IPR001867">
    <property type="entry name" value="OmpR/PhoB-type_DNA-bd"/>
</dbReference>
<dbReference type="SUPFAM" id="SSF52172">
    <property type="entry name" value="CheY-like"/>
    <property type="match status" value="1"/>
</dbReference>
<accession>A0A4Q7YNL4</accession>
<evidence type="ECO:0000256" key="4">
    <source>
        <dbReference type="ARBA" id="ARBA00023125"/>
    </source>
</evidence>
<dbReference type="GO" id="GO:0005829">
    <property type="term" value="C:cytosol"/>
    <property type="evidence" value="ECO:0007669"/>
    <property type="project" value="TreeGrafter"/>
</dbReference>
<protein>
    <submittedName>
        <fullName evidence="10">Winged helix family two component transcriptional regulator</fullName>
    </submittedName>
</protein>
<evidence type="ECO:0000259" key="8">
    <source>
        <dbReference type="PROSITE" id="PS50110"/>
    </source>
</evidence>
<feature type="domain" description="Response regulatory" evidence="8">
    <location>
        <begin position="2"/>
        <end position="117"/>
    </location>
</feature>
<dbReference type="InterPro" id="IPR001789">
    <property type="entry name" value="Sig_transdc_resp-reg_receiver"/>
</dbReference>
<proteinExistence type="predicted"/>
<keyword evidence="5" id="KW-0804">Transcription</keyword>
<dbReference type="GO" id="GO:0032993">
    <property type="term" value="C:protein-DNA complex"/>
    <property type="evidence" value="ECO:0007669"/>
    <property type="project" value="TreeGrafter"/>
</dbReference>
<evidence type="ECO:0000259" key="9">
    <source>
        <dbReference type="PROSITE" id="PS51755"/>
    </source>
</evidence>
<keyword evidence="1 6" id="KW-0597">Phosphoprotein</keyword>
<feature type="modified residue" description="4-aspartylphosphate" evidence="6">
    <location>
        <position position="52"/>
    </location>
</feature>
<dbReference type="Gene3D" id="3.40.50.2300">
    <property type="match status" value="1"/>
</dbReference>
<comment type="caution">
    <text evidence="10">The sequence shown here is derived from an EMBL/GenBank/DDBJ whole genome shotgun (WGS) entry which is preliminary data.</text>
</comment>
<feature type="domain" description="OmpR/PhoB-type" evidence="9">
    <location>
        <begin position="125"/>
        <end position="221"/>
    </location>
</feature>
<dbReference type="Proteomes" id="UP000292423">
    <property type="component" value="Unassembled WGS sequence"/>
</dbReference>
<dbReference type="PANTHER" id="PTHR48111">
    <property type="entry name" value="REGULATOR OF RPOS"/>
    <property type="match status" value="1"/>
</dbReference>
<evidence type="ECO:0000256" key="5">
    <source>
        <dbReference type="ARBA" id="ARBA00023163"/>
    </source>
</evidence>
<dbReference type="Gene3D" id="6.10.250.690">
    <property type="match status" value="1"/>
</dbReference>
<dbReference type="CDD" id="cd17624">
    <property type="entry name" value="REC_OmpR_PmrA-like"/>
    <property type="match status" value="1"/>
</dbReference>
<dbReference type="EMBL" id="SHKX01000013">
    <property type="protein sequence ID" value="RZU38421.1"/>
    <property type="molecule type" value="Genomic_DNA"/>
</dbReference>
<evidence type="ECO:0000256" key="1">
    <source>
        <dbReference type="ARBA" id="ARBA00022553"/>
    </source>
</evidence>
<gene>
    <name evidence="10" type="ORF">EV700_2352</name>
</gene>
<dbReference type="SMART" id="SM00862">
    <property type="entry name" value="Trans_reg_C"/>
    <property type="match status" value="1"/>
</dbReference>
<reference evidence="10 11" key="1">
    <citation type="submission" date="2019-02" db="EMBL/GenBank/DDBJ databases">
        <title>Genomic Encyclopedia of Type Strains, Phase IV (KMG-IV): sequencing the most valuable type-strain genomes for metagenomic binning, comparative biology and taxonomic classification.</title>
        <authorList>
            <person name="Goeker M."/>
        </authorList>
    </citation>
    <scope>NUCLEOTIDE SEQUENCE [LARGE SCALE GENOMIC DNA]</scope>
    <source>
        <strain evidence="10 11">DSM 105135</strain>
    </source>
</reference>
<dbReference type="Gene3D" id="1.10.10.10">
    <property type="entry name" value="Winged helix-like DNA-binding domain superfamily/Winged helix DNA-binding domain"/>
    <property type="match status" value="1"/>
</dbReference>
<keyword evidence="2" id="KW-0902">Two-component regulatory system</keyword>
<dbReference type="PROSITE" id="PS50110">
    <property type="entry name" value="RESPONSE_REGULATORY"/>
    <property type="match status" value="1"/>
</dbReference>
<dbReference type="SUPFAM" id="SSF46894">
    <property type="entry name" value="C-terminal effector domain of the bipartite response regulators"/>
    <property type="match status" value="1"/>
</dbReference>
<dbReference type="InterPro" id="IPR039420">
    <property type="entry name" value="WalR-like"/>
</dbReference>
<dbReference type="CDD" id="cd00383">
    <property type="entry name" value="trans_reg_C"/>
    <property type="match status" value="1"/>
</dbReference>
<dbReference type="GO" id="GO:0000976">
    <property type="term" value="F:transcription cis-regulatory region binding"/>
    <property type="evidence" value="ECO:0007669"/>
    <property type="project" value="TreeGrafter"/>
</dbReference>
<keyword evidence="4 7" id="KW-0238">DNA-binding</keyword>
<keyword evidence="11" id="KW-1185">Reference proteome</keyword>
<dbReference type="InterPro" id="IPR016032">
    <property type="entry name" value="Sig_transdc_resp-reg_C-effctor"/>
</dbReference>
<evidence type="ECO:0000256" key="7">
    <source>
        <dbReference type="PROSITE-ProRule" id="PRU01091"/>
    </source>
</evidence>
<dbReference type="InterPro" id="IPR036388">
    <property type="entry name" value="WH-like_DNA-bd_sf"/>
</dbReference>
<dbReference type="GO" id="GO:0000156">
    <property type="term" value="F:phosphorelay response regulator activity"/>
    <property type="evidence" value="ECO:0007669"/>
    <property type="project" value="TreeGrafter"/>
</dbReference>
<feature type="DNA-binding region" description="OmpR/PhoB-type" evidence="7">
    <location>
        <begin position="125"/>
        <end position="221"/>
    </location>
</feature>
<dbReference type="Pfam" id="PF00486">
    <property type="entry name" value="Trans_reg_C"/>
    <property type="match status" value="1"/>
</dbReference>
<evidence type="ECO:0000256" key="2">
    <source>
        <dbReference type="ARBA" id="ARBA00023012"/>
    </source>
</evidence>
<sequence length="226" mass="25002">MRILLVEDDLPIAEGLRHALRREGNSVDVAHDGLVAREALRQEAPYEVIILDLGLPRLDGLTLLREWRGRGITTPVIILTARDESGDRIQGLDSGADDYVTKPFDVNELLARLRAVTRRSTGGAVNELALGGLRMDRTARRVYAGDEEMGLSPREYNLLELLLTRAGKVVSKPQIQEHLSDWDTDLSDSAIDLYMHRLRKRLEGTGVQLRTIRGFGVMLQAGAAGG</sequence>
<dbReference type="FunFam" id="3.40.50.2300:FF:000002">
    <property type="entry name" value="DNA-binding response regulator PhoP"/>
    <property type="match status" value="1"/>
</dbReference>
<dbReference type="SMART" id="SM00448">
    <property type="entry name" value="REC"/>
    <property type="match status" value="1"/>
</dbReference>
<evidence type="ECO:0000313" key="11">
    <source>
        <dbReference type="Proteomes" id="UP000292423"/>
    </source>
</evidence>
<dbReference type="RefSeq" id="WP_130413985.1">
    <property type="nucleotide sequence ID" value="NZ_SHKX01000013.1"/>
</dbReference>
<dbReference type="OrthoDB" id="9802426at2"/>
<dbReference type="PANTHER" id="PTHR48111:SF67">
    <property type="entry name" value="TRANSCRIPTIONAL REGULATORY PROTEIN TCTD"/>
    <property type="match status" value="1"/>
</dbReference>
<dbReference type="AlphaFoldDB" id="A0A4Q7YNL4"/>
<dbReference type="GO" id="GO:0006355">
    <property type="term" value="P:regulation of DNA-templated transcription"/>
    <property type="evidence" value="ECO:0007669"/>
    <property type="project" value="InterPro"/>
</dbReference>
<evidence type="ECO:0000313" key="10">
    <source>
        <dbReference type="EMBL" id="RZU38421.1"/>
    </source>
</evidence>
<dbReference type="PROSITE" id="PS51755">
    <property type="entry name" value="OMPR_PHOB"/>
    <property type="match status" value="1"/>
</dbReference>
<name>A0A4Q7YNL4_9GAMM</name>
<organism evidence="10 11">
    <name type="scientific">Fluviicoccus keumensis</name>
    <dbReference type="NCBI Taxonomy" id="1435465"/>
    <lineage>
        <taxon>Bacteria</taxon>
        <taxon>Pseudomonadati</taxon>
        <taxon>Pseudomonadota</taxon>
        <taxon>Gammaproteobacteria</taxon>
        <taxon>Moraxellales</taxon>
        <taxon>Moraxellaceae</taxon>
        <taxon>Fluviicoccus</taxon>
    </lineage>
</organism>
<keyword evidence="3" id="KW-0805">Transcription regulation</keyword>
<dbReference type="Pfam" id="PF00072">
    <property type="entry name" value="Response_reg"/>
    <property type="match status" value="1"/>
</dbReference>